<dbReference type="EMBL" id="PJQM01005694">
    <property type="protein sequence ID" value="RCH81041.1"/>
    <property type="molecule type" value="Genomic_DNA"/>
</dbReference>
<protein>
    <submittedName>
        <fullName evidence="1">Uncharacterized protein</fullName>
    </submittedName>
</protein>
<gene>
    <name evidence="1" type="ORF">CU098_006834</name>
</gene>
<sequence>MYQKEFKDGRKKNDIIYGVSGGKYLLTTPPALVEIQQKVDIQFLKRLTRYCLNIHDQTKIEPVVMVFAIQGSSSKAFIEDNFNQSQNKAYYTSKKFLWAKACRFYSLDSIANVMSENTMKPVVALTYFLCNQKKSLFGLEKSEDPELRRIYQIAARSFEPYTTKEEENYNHIMDTMKNTSSQFQKISKCIDELKRSKTDTILEKIKRYAEDGFEYTKKKIKIIEEEDEDGTITPIENVITADSHFVIKLRKEPGKFSWEECYKKGSSQGLFNRFKSHLTLKDAFHKKTL</sequence>
<dbReference type="OrthoDB" id="2269713at2759"/>
<organism evidence="1 2">
    <name type="scientific">Rhizopus stolonifer</name>
    <name type="common">Rhizopus nigricans</name>
    <dbReference type="NCBI Taxonomy" id="4846"/>
    <lineage>
        <taxon>Eukaryota</taxon>
        <taxon>Fungi</taxon>
        <taxon>Fungi incertae sedis</taxon>
        <taxon>Mucoromycota</taxon>
        <taxon>Mucoromycotina</taxon>
        <taxon>Mucoromycetes</taxon>
        <taxon>Mucorales</taxon>
        <taxon>Mucorineae</taxon>
        <taxon>Rhizopodaceae</taxon>
        <taxon>Rhizopus</taxon>
    </lineage>
</organism>
<keyword evidence="2" id="KW-1185">Reference proteome</keyword>
<evidence type="ECO:0000313" key="1">
    <source>
        <dbReference type="EMBL" id="RCH81041.1"/>
    </source>
</evidence>
<dbReference type="Proteomes" id="UP000253551">
    <property type="component" value="Unassembled WGS sequence"/>
</dbReference>
<evidence type="ECO:0000313" key="2">
    <source>
        <dbReference type="Proteomes" id="UP000253551"/>
    </source>
</evidence>
<name>A0A367IU85_RHIST</name>
<proteinExistence type="predicted"/>
<accession>A0A367IU85</accession>
<dbReference type="AlphaFoldDB" id="A0A367IU85"/>
<comment type="caution">
    <text evidence="1">The sequence shown here is derived from an EMBL/GenBank/DDBJ whole genome shotgun (WGS) entry which is preliminary data.</text>
</comment>
<reference evidence="1 2" key="1">
    <citation type="journal article" date="2018" name="G3 (Bethesda)">
        <title>Phylogenetic and Phylogenomic Definition of Rhizopus Species.</title>
        <authorList>
            <person name="Gryganskyi A.P."/>
            <person name="Golan J."/>
            <person name="Dolatabadi S."/>
            <person name="Mondo S."/>
            <person name="Robb S."/>
            <person name="Idnurm A."/>
            <person name="Muszewska A."/>
            <person name="Steczkiewicz K."/>
            <person name="Masonjones S."/>
            <person name="Liao H.L."/>
            <person name="Gajdeczka M.T."/>
            <person name="Anike F."/>
            <person name="Vuek A."/>
            <person name="Anishchenko I.M."/>
            <person name="Voigt K."/>
            <person name="de Hoog G.S."/>
            <person name="Smith M.E."/>
            <person name="Heitman J."/>
            <person name="Vilgalys R."/>
            <person name="Stajich J.E."/>
        </authorList>
    </citation>
    <scope>NUCLEOTIDE SEQUENCE [LARGE SCALE GENOMIC DNA]</scope>
    <source>
        <strain evidence="1 2">LSU 92-RS-03</strain>
    </source>
</reference>